<dbReference type="STRING" id="1307763.L21SP4_00943"/>
<evidence type="ECO:0000313" key="2">
    <source>
        <dbReference type="EMBL" id="AKJ64205.1"/>
    </source>
</evidence>
<dbReference type="InterPro" id="IPR012334">
    <property type="entry name" value="Pectin_lyas_fold"/>
</dbReference>
<evidence type="ECO:0000313" key="3">
    <source>
        <dbReference type="Proteomes" id="UP000035268"/>
    </source>
</evidence>
<dbReference type="KEGG" id="vbl:L21SP4_00943"/>
<dbReference type="EMBL" id="CP010904">
    <property type="protein sequence ID" value="AKJ64205.1"/>
    <property type="molecule type" value="Genomic_DNA"/>
</dbReference>
<feature type="domain" description="Rhamnogalacturonase A/B/Epimerase-like pectate lyase" evidence="1">
    <location>
        <begin position="434"/>
        <end position="495"/>
    </location>
</feature>
<dbReference type="InterPro" id="IPR011050">
    <property type="entry name" value="Pectin_lyase_fold/virulence"/>
</dbReference>
<dbReference type="Pfam" id="PF12708">
    <property type="entry name" value="Pect-lyase_RHGA_epim"/>
    <property type="match status" value="2"/>
</dbReference>
<dbReference type="InterPro" id="IPR024535">
    <property type="entry name" value="RHGA/B-epi-like_pectate_lyase"/>
</dbReference>
<dbReference type="AlphaFoldDB" id="A0A0G3EHA2"/>
<dbReference type="SUPFAM" id="SSF51126">
    <property type="entry name" value="Pectin lyase-like"/>
    <property type="match status" value="2"/>
</dbReference>
<accession>A0A0G3EHA2</accession>
<dbReference type="Proteomes" id="UP000035268">
    <property type="component" value="Chromosome"/>
</dbReference>
<reference evidence="3" key="1">
    <citation type="submission" date="2015-02" db="EMBL/GenBank/DDBJ databases">
        <title>Description and complete genome sequence of the first cultured representative of the subdivision 5 of the Verrucomicrobia phylum.</title>
        <authorList>
            <person name="Spring S."/>
            <person name="Bunk B."/>
            <person name="Sproer C."/>
            <person name="Klenk H.-P."/>
        </authorList>
    </citation>
    <scope>NUCLEOTIDE SEQUENCE [LARGE SCALE GENOMIC DNA]</scope>
    <source>
        <strain evidence="3">L21-Fru-AB</strain>
    </source>
</reference>
<evidence type="ECO:0000259" key="1">
    <source>
        <dbReference type="Pfam" id="PF12708"/>
    </source>
</evidence>
<protein>
    <submittedName>
        <fullName evidence="2">SMP-30/Gluconolaconase/LRE-like region protein</fullName>
    </submittedName>
</protein>
<organism evidence="2 3">
    <name type="scientific">Kiritimatiella glycovorans</name>
    <dbReference type="NCBI Taxonomy" id="1307763"/>
    <lineage>
        <taxon>Bacteria</taxon>
        <taxon>Pseudomonadati</taxon>
        <taxon>Kiritimatiellota</taxon>
        <taxon>Kiritimatiellia</taxon>
        <taxon>Kiritimatiellales</taxon>
        <taxon>Kiritimatiellaceae</taxon>
        <taxon>Kiritimatiella</taxon>
    </lineage>
</organism>
<proteinExistence type="predicted"/>
<feature type="domain" description="Rhamnogalacturonase A/B/Epimerase-like pectate lyase" evidence="1">
    <location>
        <begin position="68"/>
        <end position="298"/>
    </location>
</feature>
<keyword evidence="3" id="KW-1185">Reference proteome</keyword>
<dbReference type="Gene3D" id="2.160.20.10">
    <property type="entry name" value="Single-stranded right-handed beta-helix, Pectin lyase-like"/>
    <property type="match status" value="2"/>
</dbReference>
<name>A0A0G3EHA2_9BACT</name>
<gene>
    <name evidence="2" type="ORF">L21SP4_00943</name>
</gene>
<sequence length="784" mass="86904">MLRSMVFPLFGVQVLWVGMSAYAAAGALEPFSMADPLGINVEDVAALNELGNQPLARLGYVDVTAAPFHVDGSGETDVTVSLQEAITFARHHKMAAYLPAGTYRVSDTIRCFGGWRDYRDEQYRYLPHVDFWPCVVVGDTRGAGRPRIVLAANSPDFNNPAFLKPVVQFFARSWRRDASEEIPRLDGSPAFNQLFKGVDIEIEPGNPRATALFMDSAEGATIQDCTLDAGEGYACLERCPGSGGAVFNVEMRGGRVGAVMNGARPSATLAGVRFRGQREAAIHYDQRGGLTVVGCTFDLAPGVPAVRSRDTRHGALSVVDTRIAFSQADPGNVAFDAGTAFYLRDVYVHQAAAVLKTEGGRVLGSPEHEWVRVDEAAVGHDSYPIPIDTPIYIDGEERGAFCRMEPCAEPEDGFVRRHIFWDESTAPAFDRAGYVNVKDAPYHARGDGETDDTEALQRAIDEHEVVFLPKGAYRITRTLRLRPETKLFGVSPSYSLIVPMEVSGGDFMDPADPRPAIRTADRKDADTVLEFVGIYLPRELVHAVYALDWRCGGRSRLRCAHPLFGYTELDWEFKRQDLYPWDNWSWEDMGAMATMLEPDGVRHRSIPGFAPDTSRDRRRNWPMQLVRGHGGGAWYAMWANSTWGQGARYRQLRVEGIDGPFAIYHAQLQYSRGEAEIEMVGARNVSIYGTKKEMDAPVLVLRDCENVLYTGNGGPGMSVVPEWGHYRIFNSRAITLANLFFDPRPEGAHGRSESVPIVRVYDGQGRETFWSEPGARPVLFKRTP</sequence>
<reference evidence="2 3" key="2">
    <citation type="journal article" date="2016" name="ISME J.">
        <title>Characterization of the first cultured representative of Verrucomicrobia subdivision 5 indicates the proposal of a novel phylum.</title>
        <authorList>
            <person name="Spring S."/>
            <person name="Bunk B."/>
            <person name="Sproer C."/>
            <person name="Schumann P."/>
            <person name="Rohde M."/>
            <person name="Tindall B.J."/>
            <person name="Klenk H.P."/>
        </authorList>
    </citation>
    <scope>NUCLEOTIDE SEQUENCE [LARGE SCALE GENOMIC DNA]</scope>
    <source>
        <strain evidence="2 3">L21-Fru-AB</strain>
    </source>
</reference>